<dbReference type="PROSITE" id="PS51782">
    <property type="entry name" value="LYSM"/>
    <property type="match status" value="1"/>
</dbReference>
<feature type="domain" description="LysM" evidence="2">
    <location>
        <begin position="102"/>
        <end position="152"/>
    </location>
</feature>
<dbReference type="Proteomes" id="UP001373159">
    <property type="component" value="Unassembled WGS sequence"/>
</dbReference>
<evidence type="ECO:0000313" key="4">
    <source>
        <dbReference type="Proteomes" id="UP001373159"/>
    </source>
</evidence>
<sequence length="157" mass="16505">MTGIASPRSVRVLASASAPALVHSTVDDRDEGVHWEAEGNPASECADARSVKLLEAIGRALDGRGSWGRRILVLVLVVMLSSALVGLTSLRAQSYAGPQEVATYIVKPGESLWSYASAITPEGGNVSDSVERLEELNQMSSADLKAGDRIMVPVDGS</sequence>
<keyword evidence="1" id="KW-0472">Membrane</keyword>
<dbReference type="SUPFAM" id="SSF54106">
    <property type="entry name" value="LysM domain"/>
    <property type="match status" value="1"/>
</dbReference>
<evidence type="ECO:0000313" key="3">
    <source>
        <dbReference type="EMBL" id="MEK0306871.1"/>
    </source>
</evidence>
<comment type="caution">
    <text evidence="3">The sequence shown here is derived from an EMBL/GenBank/DDBJ whole genome shotgun (WGS) entry which is preliminary data.</text>
</comment>
<reference evidence="3 4" key="1">
    <citation type="submission" date="2024-02" db="EMBL/GenBank/DDBJ databases">
        <title>Bifidobacterium honeyensis sp. nov., isolated from the comb honey.</title>
        <authorList>
            <person name="Liu W."/>
            <person name="Li Y."/>
        </authorList>
    </citation>
    <scope>NUCLEOTIDE SEQUENCE [LARGE SCALE GENOMIC DNA]</scope>
    <source>
        <strain evidence="3 4">IMAU50988</strain>
    </source>
</reference>
<keyword evidence="1" id="KW-1133">Transmembrane helix</keyword>
<keyword evidence="4" id="KW-1185">Reference proteome</keyword>
<evidence type="ECO:0000259" key="2">
    <source>
        <dbReference type="PROSITE" id="PS51782"/>
    </source>
</evidence>
<organism evidence="3 4">
    <name type="scientific">Bifidobacterium favimelis</name>
    <dbReference type="NCBI Taxonomy" id="3122979"/>
    <lineage>
        <taxon>Bacteria</taxon>
        <taxon>Bacillati</taxon>
        <taxon>Actinomycetota</taxon>
        <taxon>Actinomycetes</taxon>
        <taxon>Bifidobacteriales</taxon>
        <taxon>Bifidobacteriaceae</taxon>
        <taxon>Bifidobacterium</taxon>
    </lineage>
</organism>
<feature type="transmembrane region" description="Helical" evidence="1">
    <location>
        <begin position="71"/>
        <end position="90"/>
    </location>
</feature>
<dbReference type="InterPro" id="IPR036779">
    <property type="entry name" value="LysM_dom_sf"/>
</dbReference>
<dbReference type="InterPro" id="IPR018392">
    <property type="entry name" value="LysM"/>
</dbReference>
<name>A0ABU8ZNQ0_9BIFI</name>
<protein>
    <submittedName>
        <fullName evidence="3">LysM peptidoglycan-binding domain-containing protein</fullName>
    </submittedName>
</protein>
<gene>
    <name evidence="3" type="ORF">V8P97_05265</name>
</gene>
<dbReference type="RefSeq" id="WP_340469441.1">
    <property type="nucleotide sequence ID" value="NZ_JBANBB010000001.1"/>
</dbReference>
<accession>A0ABU8ZNQ0</accession>
<dbReference type="Pfam" id="PF01476">
    <property type="entry name" value="LysM"/>
    <property type="match status" value="1"/>
</dbReference>
<keyword evidence="1" id="KW-0812">Transmembrane</keyword>
<dbReference type="CDD" id="cd00118">
    <property type="entry name" value="LysM"/>
    <property type="match status" value="1"/>
</dbReference>
<evidence type="ECO:0000256" key="1">
    <source>
        <dbReference type="SAM" id="Phobius"/>
    </source>
</evidence>
<proteinExistence type="predicted"/>
<dbReference type="Gene3D" id="3.10.350.10">
    <property type="entry name" value="LysM domain"/>
    <property type="match status" value="1"/>
</dbReference>
<dbReference type="EMBL" id="JBANBB010000001">
    <property type="protein sequence ID" value="MEK0306871.1"/>
    <property type="molecule type" value="Genomic_DNA"/>
</dbReference>
<dbReference type="SMART" id="SM00257">
    <property type="entry name" value="LysM"/>
    <property type="match status" value="1"/>
</dbReference>